<evidence type="ECO:0000256" key="1">
    <source>
        <dbReference type="SAM" id="MobiDB-lite"/>
    </source>
</evidence>
<reference evidence="2 3" key="1">
    <citation type="submission" date="2020-04" db="EMBL/GenBank/DDBJ databases">
        <title>Perkinsus olseni comparative genomics.</title>
        <authorList>
            <person name="Bogema D.R."/>
        </authorList>
    </citation>
    <scope>NUCLEOTIDE SEQUENCE [LARGE SCALE GENOMIC DNA]</scope>
    <source>
        <strain evidence="2">00978-12</strain>
    </source>
</reference>
<feature type="region of interest" description="Disordered" evidence="1">
    <location>
        <begin position="1"/>
        <end position="21"/>
    </location>
</feature>
<comment type="caution">
    <text evidence="2">The sequence shown here is derived from an EMBL/GenBank/DDBJ whole genome shotgun (WGS) entry which is preliminary data.</text>
</comment>
<feature type="region of interest" description="Disordered" evidence="1">
    <location>
        <begin position="45"/>
        <end position="87"/>
    </location>
</feature>
<dbReference type="EMBL" id="JABANP010000044">
    <property type="protein sequence ID" value="KAF4693534.1"/>
    <property type="molecule type" value="Genomic_DNA"/>
</dbReference>
<accession>A0A7J6PBF6</accession>
<organism evidence="2 3">
    <name type="scientific">Perkinsus olseni</name>
    <name type="common">Perkinsus atlanticus</name>
    <dbReference type="NCBI Taxonomy" id="32597"/>
    <lineage>
        <taxon>Eukaryota</taxon>
        <taxon>Sar</taxon>
        <taxon>Alveolata</taxon>
        <taxon>Perkinsozoa</taxon>
        <taxon>Perkinsea</taxon>
        <taxon>Perkinsida</taxon>
        <taxon>Perkinsidae</taxon>
        <taxon>Perkinsus</taxon>
    </lineage>
</organism>
<proteinExistence type="predicted"/>
<sequence length="127" mass="13505">MEQRRSNARADAGSPDNSYLQGMNLAYVVGNPVEDENALATLGISRSTPVNRLSVDETHTAQAELPGSSESAGSDQARPTSPHVVGGTVSQSARIGCEGVNFCLCPADLGDEYEPEEQPFCHIPSWE</sequence>
<evidence type="ECO:0000313" key="2">
    <source>
        <dbReference type="EMBL" id="KAF4693534.1"/>
    </source>
</evidence>
<dbReference type="OrthoDB" id="10271963at2759"/>
<protein>
    <submittedName>
        <fullName evidence="2">Uncharacterized protein</fullName>
    </submittedName>
</protein>
<gene>
    <name evidence="2" type="ORF">FOZ60_010714</name>
</gene>
<feature type="compositionally biased region" description="Polar residues" evidence="1">
    <location>
        <begin position="68"/>
        <end position="79"/>
    </location>
</feature>
<name>A0A7J6PBF6_PEROL</name>
<dbReference type="AlphaFoldDB" id="A0A7J6PBF6"/>
<dbReference type="Proteomes" id="UP000541610">
    <property type="component" value="Unassembled WGS sequence"/>
</dbReference>
<evidence type="ECO:0000313" key="3">
    <source>
        <dbReference type="Proteomes" id="UP000541610"/>
    </source>
</evidence>